<dbReference type="EMBL" id="CP122539">
    <property type="protein sequence ID" value="WGH76706.1"/>
    <property type="molecule type" value="Genomic_DNA"/>
</dbReference>
<protein>
    <submittedName>
        <fullName evidence="2">Uncharacterized protein</fullName>
    </submittedName>
</protein>
<sequence>MIKENKILKTNISELEKENVELSKLNSILKSSKSENVESKNKELRNSKVIKKLDERFSKDTLDLEKYGNEYIFERTVELTKLDNKLFAEAFGNIREKLNSFGYSAFSICDGESLPLEMCNCTDSIYIVIEPEELGEDYELYRIGYFYNVDLISLERIEKEDFEFDFELTFEHGKYPRKKEKISLNKMKLEKY</sequence>
<reference evidence="2 3" key="1">
    <citation type="submission" date="2023-04" db="EMBL/GenBank/DDBJ databases">
        <title>Tenacibaculum tangerinum sp. nov., isolated from sea tidal flat of South Korea.</title>
        <authorList>
            <person name="Lee S.H."/>
            <person name="Kim J.-J."/>
        </authorList>
    </citation>
    <scope>NUCLEOTIDE SEQUENCE [LARGE SCALE GENOMIC DNA]</scope>
    <source>
        <strain evidence="2 3">GRR-S3-23</strain>
    </source>
</reference>
<gene>
    <name evidence="2" type="ORF">P8625_06000</name>
</gene>
<dbReference type="Proteomes" id="UP001232001">
    <property type="component" value="Chromosome"/>
</dbReference>
<keyword evidence="3" id="KW-1185">Reference proteome</keyword>
<evidence type="ECO:0000256" key="1">
    <source>
        <dbReference type="SAM" id="Coils"/>
    </source>
</evidence>
<accession>A0ABY8L5L4</accession>
<evidence type="ECO:0000313" key="2">
    <source>
        <dbReference type="EMBL" id="WGH76706.1"/>
    </source>
</evidence>
<organism evidence="2 3">
    <name type="scientific">Tenacibaculum tangerinum</name>
    <dbReference type="NCBI Taxonomy" id="3038772"/>
    <lineage>
        <taxon>Bacteria</taxon>
        <taxon>Pseudomonadati</taxon>
        <taxon>Bacteroidota</taxon>
        <taxon>Flavobacteriia</taxon>
        <taxon>Flavobacteriales</taxon>
        <taxon>Flavobacteriaceae</taxon>
        <taxon>Tenacibaculum</taxon>
    </lineage>
</organism>
<evidence type="ECO:0000313" key="3">
    <source>
        <dbReference type="Proteomes" id="UP001232001"/>
    </source>
</evidence>
<proteinExistence type="predicted"/>
<name>A0ABY8L5L4_9FLAO</name>
<feature type="coiled-coil region" evidence="1">
    <location>
        <begin position="5"/>
        <end position="35"/>
    </location>
</feature>
<keyword evidence="1" id="KW-0175">Coiled coil</keyword>
<dbReference type="RefSeq" id="WP_279652569.1">
    <property type="nucleotide sequence ID" value="NZ_CP122539.1"/>
</dbReference>